<evidence type="ECO:0000256" key="3">
    <source>
        <dbReference type="ARBA" id="ARBA00022801"/>
    </source>
</evidence>
<dbReference type="EMBL" id="BTGB01000003">
    <property type="protein sequence ID" value="GMM46352.1"/>
    <property type="molecule type" value="Genomic_DNA"/>
</dbReference>
<gene>
    <name evidence="5" type="primary">UNG1</name>
    <name evidence="9" type="ORF">DAPK24_029270</name>
</gene>
<dbReference type="GO" id="GO:0005739">
    <property type="term" value="C:mitochondrion"/>
    <property type="evidence" value="ECO:0007669"/>
    <property type="project" value="UniProtKB-SubCell"/>
</dbReference>
<feature type="domain" description="Uracil-DNA glycosylase-like" evidence="8">
    <location>
        <begin position="104"/>
        <end position="268"/>
    </location>
</feature>
<feature type="active site" description="Proton acceptor" evidence="5 6">
    <location>
        <position position="119"/>
    </location>
</feature>
<organism evidence="9 10">
    <name type="scientific">Pichia kluyveri</name>
    <name type="common">Yeast</name>
    <dbReference type="NCBI Taxonomy" id="36015"/>
    <lineage>
        <taxon>Eukaryota</taxon>
        <taxon>Fungi</taxon>
        <taxon>Dikarya</taxon>
        <taxon>Ascomycota</taxon>
        <taxon>Saccharomycotina</taxon>
        <taxon>Pichiomycetes</taxon>
        <taxon>Pichiales</taxon>
        <taxon>Pichiaceae</taxon>
        <taxon>Pichia</taxon>
    </lineage>
</organism>
<dbReference type="PANTHER" id="PTHR11264:SF0">
    <property type="entry name" value="URACIL-DNA GLYCOSYLASE"/>
    <property type="match status" value="1"/>
</dbReference>
<dbReference type="GO" id="GO:0004844">
    <property type="term" value="F:uracil DNA N-glycosylase activity"/>
    <property type="evidence" value="ECO:0007669"/>
    <property type="project" value="UniProtKB-UniRule"/>
</dbReference>
<evidence type="ECO:0000256" key="1">
    <source>
        <dbReference type="ARBA" id="ARBA00008184"/>
    </source>
</evidence>
<evidence type="ECO:0000259" key="8">
    <source>
        <dbReference type="SMART" id="SM00986"/>
    </source>
</evidence>
<dbReference type="EC" id="3.2.2.27" evidence="5 7"/>
<dbReference type="NCBIfam" id="TIGR00628">
    <property type="entry name" value="ung"/>
    <property type="match status" value="1"/>
</dbReference>
<dbReference type="GO" id="GO:0005634">
    <property type="term" value="C:nucleus"/>
    <property type="evidence" value="ECO:0007669"/>
    <property type="project" value="UniProtKB-SubCell"/>
</dbReference>
<dbReference type="SUPFAM" id="SSF52141">
    <property type="entry name" value="Uracil-DNA glycosylase-like"/>
    <property type="match status" value="1"/>
</dbReference>
<protein>
    <recommendedName>
        <fullName evidence="5 7">Uracil-DNA glycosylase</fullName>
        <shortName evidence="5">UDG</shortName>
        <ecNumber evidence="5 7">3.2.2.27</ecNumber>
    </recommendedName>
</protein>
<dbReference type="NCBIfam" id="NF003589">
    <property type="entry name" value="PRK05254.1-2"/>
    <property type="match status" value="1"/>
</dbReference>
<keyword evidence="10" id="KW-1185">Reference proteome</keyword>
<dbReference type="PANTHER" id="PTHR11264">
    <property type="entry name" value="URACIL-DNA GLYCOSYLASE"/>
    <property type="match status" value="1"/>
</dbReference>
<dbReference type="CDD" id="cd10027">
    <property type="entry name" value="UDG-F1-like"/>
    <property type="match status" value="1"/>
</dbReference>
<dbReference type="SMART" id="SM00986">
    <property type="entry name" value="UDG"/>
    <property type="match status" value="1"/>
</dbReference>
<comment type="function">
    <text evidence="5 7">Excises uracil residues from the DNA which can arise as a result of misincorporation of dUMP residues by DNA polymerase or due to deamination of cytosine.</text>
</comment>
<keyword evidence="5" id="KW-0496">Mitochondrion</keyword>
<proteinExistence type="inferred from homology"/>
<name>A0AAV5R4X8_PICKL</name>
<dbReference type="InterPro" id="IPR036895">
    <property type="entry name" value="Uracil-DNA_glycosylase-like_sf"/>
</dbReference>
<evidence type="ECO:0000256" key="5">
    <source>
        <dbReference type="HAMAP-Rule" id="MF_03166"/>
    </source>
</evidence>
<comment type="catalytic activity">
    <reaction evidence="5 7">
        <text>Hydrolyzes single-stranded DNA or mismatched double-stranded DNA and polynucleotides, releasing free uracil.</text>
        <dbReference type="EC" id="3.2.2.27"/>
    </reaction>
</comment>
<dbReference type="AlphaFoldDB" id="A0AAV5R4X8"/>
<dbReference type="PROSITE" id="PS00130">
    <property type="entry name" value="U_DNA_GLYCOSYLASE"/>
    <property type="match status" value="1"/>
</dbReference>
<comment type="caution">
    <text evidence="9">The sequence shown here is derived from an EMBL/GenBank/DDBJ whole genome shotgun (WGS) entry which is preliminary data.</text>
</comment>
<keyword evidence="3 5" id="KW-0378">Hydrolase</keyword>
<dbReference type="InterPro" id="IPR005122">
    <property type="entry name" value="Uracil-DNA_glycosylase-like"/>
</dbReference>
<keyword evidence="2 5" id="KW-0227">DNA damage</keyword>
<dbReference type="Gene3D" id="3.40.470.10">
    <property type="entry name" value="Uracil-DNA glycosylase-like domain"/>
    <property type="match status" value="1"/>
</dbReference>
<dbReference type="Proteomes" id="UP001378960">
    <property type="component" value="Unassembled WGS sequence"/>
</dbReference>
<evidence type="ECO:0000256" key="2">
    <source>
        <dbReference type="ARBA" id="ARBA00022763"/>
    </source>
</evidence>
<sequence>MKRSISEYFTVSKKAKKDDDVKEEVMTEIEVEIELSEVKKEFIKSLDKETVELLDEEIKYIPDEWFTLLKDEFTKDYFIKLKQSLSKETGIVYPPREDIYKWTNDCSIDDIKVIIIGQDPYHGPNQANGLAFSVREGIKLPPSLKNIFKGVNNDYPNTDINPISGDLTRWSKQGVLLLNTVLTVRKGQAHSHAKMGWEVFTMAVLQRVMAVQSVVVIIAWGKPAEKVVNSVTNGKEGIMVLHGVHPSPLSAYRGFFTQGHFLKSNEWLKSNGKEEIKW</sequence>
<dbReference type="InterPro" id="IPR002043">
    <property type="entry name" value="UDG_fam1"/>
</dbReference>
<comment type="subcellular location">
    <subcellularLocation>
        <location evidence="5">Mitochondrion</location>
    </subcellularLocation>
    <subcellularLocation>
        <location evidence="5">Nucleus</location>
    </subcellularLocation>
</comment>
<evidence type="ECO:0000256" key="6">
    <source>
        <dbReference type="PROSITE-ProRule" id="PRU10072"/>
    </source>
</evidence>
<dbReference type="InterPro" id="IPR018085">
    <property type="entry name" value="Ura-DNA_Glyclase_AS"/>
</dbReference>
<keyword evidence="5" id="KW-0539">Nucleus</keyword>
<evidence type="ECO:0000313" key="9">
    <source>
        <dbReference type="EMBL" id="GMM46352.1"/>
    </source>
</evidence>
<dbReference type="Pfam" id="PF03167">
    <property type="entry name" value="UDG"/>
    <property type="match status" value="1"/>
</dbReference>
<evidence type="ECO:0000256" key="7">
    <source>
        <dbReference type="RuleBase" id="RU003780"/>
    </source>
</evidence>
<dbReference type="GO" id="GO:0097510">
    <property type="term" value="P:base-excision repair, AP site formation via deaminated base removal"/>
    <property type="evidence" value="ECO:0007669"/>
    <property type="project" value="TreeGrafter"/>
</dbReference>
<dbReference type="HAMAP" id="MF_00148">
    <property type="entry name" value="UDG"/>
    <property type="match status" value="1"/>
</dbReference>
<reference evidence="9 10" key="1">
    <citation type="journal article" date="2023" name="Elife">
        <title>Identification of key yeast species and microbe-microbe interactions impacting larval growth of Drosophila in the wild.</title>
        <authorList>
            <person name="Mure A."/>
            <person name="Sugiura Y."/>
            <person name="Maeda R."/>
            <person name="Honda K."/>
            <person name="Sakurai N."/>
            <person name="Takahashi Y."/>
            <person name="Watada M."/>
            <person name="Katoh T."/>
            <person name="Gotoh A."/>
            <person name="Gotoh Y."/>
            <person name="Taniguchi I."/>
            <person name="Nakamura K."/>
            <person name="Hayashi T."/>
            <person name="Katayama T."/>
            <person name="Uemura T."/>
            <person name="Hattori Y."/>
        </authorList>
    </citation>
    <scope>NUCLEOTIDE SEQUENCE [LARGE SCALE GENOMIC DNA]</scope>
    <source>
        <strain evidence="9 10">PK-24</strain>
    </source>
</reference>
<comment type="similarity">
    <text evidence="1 5 7">Belongs to the uracil-DNA glycosylase (UDG) superfamily. UNG family.</text>
</comment>
<accession>A0AAV5R4X8</accession>
<dbReference type="SMART" id="SM00987">
    <property type="entry name" value="UreE_C"/>
    <property type="match status" value="1"/>
</dbReference>
<keyword evidence="4 5" id="KW-0234">DNA repair</keyword>
<dbReference type="NCBIfam" id="NF003592">
    <property type="entry name" value="PRK05254.1-5"/>
    <property type="match status" value="1"/>
</dbReference>
<dbReference type="NCBIfam" id="NF003588">
    <property type="entry name" value="PRK05254.1-1"/>
    <property type="match status" value="1"/>
</dbReference>
<evidence type="ECO:0000256" key="4">
    <source>
        <dbReference type="ARBA" id="ARBA00023204"/>
    </source>
</evidence>
<evidence type="ECO:0000313" key="10">
    <source>
        <dbReference type="Proteomes" id="UP001378960"/>
    </source>
</evidence>